<dbReference type="SUPFAM" id="SSF53335">
    <property type="entry name" value="S-adenosyl-L-methionine-dependent methyltransferases"/>
    <property type="match status" value="1"/>
</dbReference>
<proteinExistence type="predicted"/>
<evidence type="ECO:0008006" key="2">
    <source>
        <dbReference type="Google" id="ProtNLM"/>
    </source>
</evidence>
<gene>
    <name evidence="1" type="ORF">METZ01_LOCUS374936</name>
</gene>
<protein>
    <recommendedName>
        <fullName evidence="2">Methyltransferase FkbM domain-containing protein</fullName>
    </recommendedName>
</protein>
<dbReference type="AlphaFoldDB" id="A0A382TJZ1"/>
<evidence type="ECO:0000313" key="1">
    <source>
        <dbReference type="EMBL" id="SVD22082.1"/>
    </source>
</evidence>
<dbReference type="EMBL" id="UINC01136998">
    <property type="protein sequence ID" value="SVD22082.1"/>
    <property type="molecule type" value="Genomic_DNA"/>
</dbReference>
<reference evidence="1" key="1">
    <citation type="submission" date="2018-05" db="EMBL/GenBank/DDBJ databases">
        <authorList>
            <person name="Lanie J.A."/>
            <person name="Ng W.-L."/>
            <person name="Kazmierczak K.M."/>
            <person name="Andrzejewski T.M."/>
            <person name="Davidsen T.M."/>
            <person name="Wayne K.J."/>
            <person name="Tettelin H."/>
            <person name="Glass J.I."/>
            <person name="Rusch D."/>
            <person name="Podicherti R."/>
            <person name="Tsui H.-C.T."/>
            <person name="Winkler M.E."/>
        </authorList>
    </citation>
    <scope>NUCLEOTIDE SEQUENCE</scope>
</reference>
<name>A0A382TJZ1_9ZZZZ</name>
<feature type="non-terminal residue" evidence="1">
    <location>
        <position position="1"/>
    </location>
</feature>
<dbReference type="InterPro" id="IPR029063">
    <property type="entry name" value="SAM-dependent_MTases_sf"/>
</dbReference>
<organism evidence="1">
    <name type="scientific">marine metagenome</name>
    <dbReference type="NCBI Taxonomy" id="408172"/>
    <lineage>
        <taxon>unclassified sequences</taxon>
        <taxon>metagenomes</taxon>
        <taxon>ecological metagenomes</taxon>
    </lineage>
</organism>
<accession>A0A382TJZ1</accession>
<sequence>AFDKIVCFEPSSFCLDELEKFAAEDNRIVICEFGLSNRNEDAELFQSGTQEGSIYKDEDHSLDKEEVEKIKLCDANEWFENNISADDYIVVKTNCEGSEVDILDSLLDGNYMKNIYSFLIDFDIRYHKEFQHRELEIRKRLQEQKQKNFCFSNDVMIGVSHSKRIENWLTLFGIDSNISDIEKLRNQYKDQFLKYSSKSGFFARWEIRLKRSINYNNFPYWVKKSLRFSKKSLKFFH</sequence>
<dbReference type="Gene3D" id="3.40.50.150">
    <property type="entry name" value="Vaccinia Virus protein VP39"/>
    <property type="match status" value="1"/>
</dbReference>